<keyword evidence="2" id="KW-0238">DNA-binding</keyword>
<name>A0A6I4SUI2_9SPHN</name>
<dbReference type="Proteomes" id="UP000433652">
    <property type="component" value="Unassembled WGS sequence"/>
</dbReference>
<dbReference type="Gene3D" id="1.10.10.10">
    <property type="entry name" value="Winged helix-like DNA-binding domain superfamily/Winged helix DNA-binding domain"/>
    <property type="match status" value="2"/>
</dbReference>
<evidence type="ECO:0000256" key="2">
    <source>
        <dbReference type="ARBA" id="ARBA00023125"/>
    </source>
</evidence>
<dbReference type="RefSeq" id="WP_159794201.1">
    <property type="nucleotide sequence ID" value="NZ_WTYM01000036.1"/>
</dbReference>
<keyword evidence="1" id="KW-0805">Transcription regulation</keyword>
<keyword evidence="3" id="KW-0804">Transcription</keyword>
<dbReference type="SUPFAM" id="SSF46785">
    <property type="entry name" value="Winged helix' DNA-binding domain"/>
    <property type="match status" value="2"/>
</dbReference>
<evidence type="ECO:0000313" key="6">
    <source>
        <dbReference type="Proteomes" id="UP000433652"/>
    </source>
</evidence>
<dbReference type="InterPro" id="IPR036390">
    <property type="entry name" value="WH_DNA-bd_sf"/>
</dbReference>
<dbReference type="InterPro" id="IPR011991">
    <property type="entry name" value="ArsR-like_HTH"/>
</dbReference>
<protein>
    <submittedName>
        <fullName evidence="5">Winged helix-turn-helix transcriptional regulator</fullName>
    </submittedName>
</protein>
<dbReference type="SMART" id="SM00347">
    <property type="entry name" value="HTH_MARR"/>
    <property type="match status" value="2"/>
</dbReference>
<dbReference type="EMBL" id="WTYM01000036">
    <property type="protein sequence ID" value="MXO59625.1"/>
    <property type="molecule type" value="Genomic_DNA"/>
</dbReference>
<dbReference type="Pfam" id="PF12802">
    <property type="entry name" value="MarR_2"/>
    <property type="match status" value="1"/>
</dbReference>
<dbReference type="InterPro" id="IPR036388">
    <property type="entry name" value="WH-like_DNA-bd_sf"/>
</dbReference>
<evidence type="ECO:0000256" key="3">
    <source>
        <dbReference type="ARBA" id="ARBA00023163"/>
    </source>
</evidence>
<dbReference type="CDD" id="cd00090">
    <property type="entry name" value="HTH_ARSR"/>
    <property type="match status" value="1"/>
</dbReference>
<dbReference type="PANTHER" id="PTHR42756">
    <property type="entry name" value="TRANSCRIPTIONAL REGULATOR, MARR"/>
    <property type="match status" value="1"/>
</dbReference>
<dbReference type="InterPro" id="IPR000835">
    <property type="entry name" value="HTH_MarR-typ"/>
</dbReference>
<gene>
    <name evidence="5" type="ORF">GRI89_08735</name>
</gene>
<evidence type="ECO:0000256" key="1">
    <source>
        <dbReference type="ARBA" id="ARBA00023015"/>
    </source>
</evidence>
<evidence type="ECO:0000313" key="5">
    <source>
        <dbReference type="EMBL" id="MXO59625.1"/>
    </source>
</evidence>
<sequence>MAEEAVSLIETFTLGALARARRHGNAAVQPGAEFFDQLSLILNSLEPSVQGHASPASDGSPLIFQSELWQVLHKMRESAELSYAREVDLVELDRRILFLLRTKGSLVPADLSSAVGVDKAQVSRSVKRLLELRIVEREQIRSPVVLTRKGEQLADRLLRLADLRNRELIFDVGDDELEQFFATIEVLLKRSAALYEQERARANARDSGEAIDLTQTQRRGDEAILVDRARIMSPLLTLSAYFSRSGALAFKRSTGLSNFEAWVLNEIGRASPIDWPTLTSALQRDHSQAGRTVKALMDRGLIARDGRPGRRHGKFYPTPEGQRLYNLIQETSVERSSFLMAPLGEEERNRFLATFDKLRRNAVAQLERERALEELDRD</sequence>
<dbReference type="OrthoDB" id="7397951at2"/>
<dbReference type="GO" id="GO:0003677">
    <property type="term" value="F:DNA binding"/>
    <property type="evidence" value="ECO:0007669"/>
    <property type="project" value="UniProtKB-KW"/>
</dbReference>
<dbReference type="AlphaFoldDB" id="A0A6I4SUI2"/>
<feature type="domain" description="HTH marR-type" evidence="4">
    <location>
        <begin position="82"/>
        <end position="177"/>
    </location>
</feature>
<comment type="caution">
    <text evidence="5">The sequence shown here is derived from an EMBL/GenBank/DDBJ whole genome shotgun (WGS) entry which is preliminary data.</text>
</comment>
<keyword evidence="6" id="KW-1185">Reference proteome</keyword>
<reference evidence="5 6" key="1">
    <citation type="submission" date="2019-12" db="EMBL/GenBank/DDBJ databases">
        <title>Genomic-based taxomic classification of the family Erythrobacteraceae.</title>
        <authorList>
            <person name="Xu L."/>
        </authorList>
    </citation>
    <scope>NUCLEOTIDE SEQUENCE [LARGE SCALE GENOMIC DNA]</scope>
    <source>
        <strain evidence="5 6">MCCC 1K01500</strain>
    </source>
</reference>
<organism evidence="5 6">
    <name type="scientific">Croceibacterium salegens</name>
    <dbReference type="NCBI Taxonomy" id="1737568"/>
    <lineage>
        <taxon>Bacteria</taxon>
        <taxon>Pseudomonadati</taxon>
        <taxon>Pseudomonadota</taxon>
        <taxon>Alphaproteobacteria</taxon>
        <taxon>Sphingomonadales</taxon>
        <taxon>Erythrobacteraceae</taxon>
        <taxon>Croceibacterium</taxon>
    </lineage>
</organism>
<evidence type="ECO:0000259" key="4">
    <source>
        <dbReference type="SMART" id="SM00347"/>
    </source>
</evidence>
<proteinExistence type="predicted"/>
<dbReference type="PANTHER" id="PTHR42756:SF1">
    <property type="entry name" value="TRANSCRIPTIONAL REPRESSOR OF EMRAB OPERON"/>
    <property type="match status" value="1"/>
</dbReference>
<dbReference type="GO" id="GO:0003700">
    <property type="term" value="F:DNA-binding transcription factor activity"/>
    <property type="evidence" value="ECO:0007669"/>
    <property type="project" value="InterPro"/>
</dbReference>
<accession>A0A6I4SUI2</accession>
<feature type="domain" description="HTH marR-type" evidence="4">
    <location>
        <begin position="249"/>
        <end position="348"/>
    </location>
</feature>